<dbReference type="EMBL" id="JAUEPT010000001">
    <property type="protein sequence ID" value="KAK0455832.1"/>
    <property type="molecule type" value="Genomic_DNA"/>
</dbReference>
<evidence type="ECO:0000313" key="2">
    <source>
        <dbReference type="EMBL" id="KAK0455832.1"/>
    </source>
</evidence>
<keyword evidence="3" id="KW-1185">Reference proteome</keyword>
<comment type="caution">
    <text evidence="2">The sequence shown here is derived from an EMBL/GenBank/DDBJ whole genome shotgun (WGS) entry which is preliminary data.</text>
</comment>
<organism evidence="2 3">
    <name type="scientific">Armillaria borealis</name>
    <dbReference type="NCBI Taxonomy" id="47425"/>
    <lineage>
        <taxon>Eukaryota</taxon>
        <taxon>Fungi</taxon>
        <taxon>Dikarya</taxon>
        <taxon>Basidiomycota</taxon>
        <taxon>Agaricomycotina</taxon>
        <taxon>Agaricomycetes</taxon>
        <taxon>Agaricomycetidae</taxon>
        <taxon>Agaricales</taxon>
        <taxon>Marasmiineae</taxon>
        <taxon>Physalacriaceae</taxon>
        <taxon>Armillaria</taxon>
    </lineage>
</organism>
<proteinExistence type="predicted"/>
<dbReference type="Proteomes" id="UP001175226">
    <property type="component" value="Unassembled WGS sequence"/>
</dbReference>
<gene>
    <name evidence="2" type="ORF">EV421DRAFT_1748949</name>
</gene>
<sequence>MLAQLSIGAKQVLELSSRLTGGGDDEDQPLVINLEVLLQDLALQVPDVWRRAATLYGESIHPACSNLRTMLSGDVERMEKLFIELEMHDDDDVSDLDPPCPMNLTPDVSSNDSSTSRSQRRRSRSVSQSASISFGSAFDMYQSSPPNFQVPEIVLTLCPSQPRDISCCVPIQDSAYNQRLTVPTHTTVNSVFPPMRARSPPVKSVKDWIWRDGHWQAILPDLDEQARRGIFSRPSSNVRRRVSRCCKPQRALHHSCGHQRS</sequence>
<name>A0AA39K7I9_9AGAR</name>
<feature type="region of interest" description="Disordered" evidence="1">
    <location>
        <begin position="92"/>
        <end position="128"/>
    </location>
</feature>
<accession>A0AA39K7I9</accession>
<evidence type="ECO:0000256" key="1">
    <source>
        <dbReference type="SAM" id="MobiDB-lite"/>
    </source>
</evidence>
<evidence type="ECO:0000313" key="3">
    <source>
        <dbReference type="Proteomes" id="UP001175226"/>
    </source>
</evidence>
<dbReference type="AlphaFoldDB" id="A0AA39K7I9"/>
<protein>
    <submittedName>
        <fullName evidence="2">Uncharacterized protein</fullName>
    </submittedName>
</protein>
<reference evidence="2" key="1">
    <citation type="submission" date="2023-06" db="EMBL/GenBank/DDBJ databases">
        <authorList>
            <consortium name="Lawrence Berkeley National Laboratory"/>
            <person name="Ahrendt S."/>
            <person name="Sahu N."/>
            <person name="Indic B."/>
            <person name="Wong-Bajracharya J."/>
            <person name="Merenyi Z."/>
            <person name="Ke H.-M."/>
            <person name="Monk M."/>
            <person name="Kocsube S."/>
            <person name="Drula E."/>
            <person name="Lipzen A."/>
            <person name="Balint B."/>
            <person name="Henrissat B."/>
            <person name="Andreopoulos B."/>
            <person name="Martin F.M."/>
            <person name="Harder C.B."/>
            <person name="Rigling D."/>
            <person name="Ford K.L."/>
            <person name="Foster G.D."/>
            <person name="Pangilinan J."/>
            <person name="Papanicolaou A."/>
            <person name="Barry K."/>
            <person name="LaButti K."/>
            <person name="Viragh M."/>
            <person name="Koriabine M."/>
            <person name="Yan M."/>
            <person name="Riley R."/>
            <person name="Champramary S."/>
            <person name="Plett K.L."/>
            <person name="Tsai I.J."/>
            <person name="Slot J."/>
            <person name="Sipos G."/>
            <person name="Plett J."/>
            <person name="Nagy L.G."/>
            <person name="Grigoriev I.V."/>
        </authorList>
    </citation>
    <scope>NUCLEOTIDE SEQUENCE</scope>
    <source>
        <strain evidence="2">FPL87.14</strain>
    </source>
</reference>